<comment type="subcellular location">
    <subcellularLocation>
        <location evidence="2">Secreted</location>
    </subcellularLocation>
</comment>
<proteinExistence type="inferred from homology"/>
<keyword evidence="10" id="KW-0325">Glycoprotein</keyword>
<keyword evidence="5 13" id="KW-0732">Signal</keyword>
<keyword evidence="3" id="KW-0964">Secreted</keyword>
<keyword evidence="9" id="KW-1015">Disulfide bond</keyword>
<evidence type="ECO:0000256" key="7">
    <source>
        <dbReference type="ARBA" id="ARBA00023008"/>
    </source>
</evidence>
<keyword evidence="6" id="KW-0560">Oxidoreductase</keyword>
<evidence type="ECO:0000256" key="11">
    <source>
        <dbReference type="ARBA" id="ARBA00046340"/>
    </source>
</evidence>
<dbReference type="GO" id="GO:0004497">
    <property type="term" value="F:monooxygenase activity"/>
    <property type="evidence" value="ECO:0007669"/>
    <property type="project" value="UniProtKB-KW"/>
</dbReference>
<feature type="chain" id="PRO_5041464749" description="Lytic polysaccharide monooxygenase" evidence="13">
    <location>
        <begin position="17"/>
        <end position="602"/>
    </location>
</feature>
<evidence type="ECO:0000256" key="2">
    <source>
        <dbReference type="ARBA" id="ARBA00004613"/>
    </source>
</evidence>
<comment type="caution">
    <text evidence="14">The sequence shown here is derived from an EMBL/GenBank/DDBJ whole genome shotgun (WGS) entry which is preliminary data.</text>
</comment>
<dbReference type="InterPro" id="IPR054497">
    <property type="entry name" value="LPMO_AA14"/>
</dbReference>
<dbReference type="AlphaFoldDB" id="A0AA39Q0C1"/>
<keyword evidence="7" id="KW-0186">Copper</keyword>
<evidence type="ECO:0000256" key="12">
    <source>
        <dbReference type="SAM" id="MobiDB-lite"/>
    </source>
</evidence>
<evidence type="ECO:0000256" key="8">
    <source>
        <dbReference type="ARBA" id="ARBA00023033"/>
    </source>
</evidence>
<evidence type="ECO:0000256" key="10">
    <source>
        <dbReference type="ARBA" id="ARBA00023180"/>
    </source>
</evidence>
<comment type="similarity">
    <text evidence="11">Belongs to the polysaccharide monooxygenase AA14 family.</text>
</comment>
<evidence type="ECO:0000256" key="3">
    <source>
        <dbReference type="ARBA" id="ARBA00022525"/>
    </source>
</evidence>
<organism evidence="14 15">
    <name type="scientific">Armillaria luteobubalina</name>
    <dbReference type="NCBI Taxonomy" id="153913"/>
    <lineage>
        <taxon>Eukaryota</taxon>
        <taxon>Fungi</taxon>
        <taxon>Dikarya</taxon>
        <taxon>Basidiomycota</taxon>
        <taxon>Agaricomycotina</taxon>
        <taxon>Agaricomycetes</taxon>
        <taxon>Agaricomycetidae</taxon>
        <taxon>Agaricales</taxon>
        <taxon>Marasmiineae</taxon>
        <taxon>Physalacriaceae</taxon>
        <taxon>Armillaria</taxon>
    </lineage>
</organism>
<dbReference type="GO" id="GO:0046872">
    <property type="term" value="F:metal ion binding"/>
    <property type="evidence" value="ECO:0007669"/>
    <property type="project" value="UniProtKB-KW"/>
</dbReference>
<evidence type="ECO:0000256" key="13">
    <source>
        <dbReference type="SAM" id="SignalP"/>
    </source>
</evidence>
<evidence type="ECO:0000313" key="14">
    <source>
        <dbReference type="EMBL" id="KAK0493907.1"/>
    </source>
</evidence>
<keyword evidence="15" id="KW-1185">Reference proteome</keyword>
<feature type="region of interest" description="Disordered" evidence="12">
    <location>
        <begin position="445"/>
        <end position="464"/>
    </location>
</feature>
<feature type="compositionally biased region" description="Polar residues" evidence="12">
    <location>
        <begin position="514"/>
        <end position="527"/>
    </location>
</feature>
<dbReference type="Pfam" id="PF22810">
    <property type="entry name" value="LPMO_AA14"/>
    <property type="match status" value="1"/>
</dbReference>
<dbReference type="GO" id="GO:0005576">
    <property type="term" value="C:extracellular region"/>
    <property type="evidence" value="ECO:0007669"/>
    <property type="project" value="UniProtKB-SubCell"/>
</dbReference>
<keyword evidence="4" id="KW-0479">Metal-binding</keyword>
<sequence length="602" mass="67291">MTLFKFFSIIGTLCSAGNFAAGHAALFHPSMYGFNVTGDTFPYDNRPVAPLMDMTFDQWWFHGHLDYPPNDGDIFDLPAGQTATAEIACNKGATSYFASSDGGDIREPDNPNNVCPGAGMDEYHTTGIDDLTGCALAIAYKNDARSVAPEDFTVFSVNQTCVWTRFTDFQVPARMPPCPDGGCICAFFWIHSPDSGGEQNYMNGFKCNITESTSTVALAEPQVPRRCGSDLANNKQFAFPANCTHGAKQPFYWFNQEQNNMFEGTYSPPIYTDLYNFLDGSQDDIFEDSYDSLPTPSPTAQMPVLRVVDNSRPESKRSCIRTYYTPSYGLNTERSAKGAPRPEMSLKDKAIPGLRAPCVSREDVFDYCVSNGLMKKTNSKKVAEVELEDLIEEEELFVKTHIRRDTFGQWLYLPPPSLTISDVSSKINLEDPDSDFDIHDYLRRRQKEHSDSERPRSPSSDGHVAPEAVYRTWQQSPQSFDGGEENPRHDWSTSSDARSLECSNRSPCRGDYSSVKTTSSRDPTGSATYPAGLADANSLVVPEAFYMWSPPDQQRYHGVKAPRAPDRSYMCCDERFEFMAFVEHRWTSDEHGGSGQGSRRRS</sequence>
<keyword evidence="8" id="KW-0503">Monooxygenase</keyword>
<evidence type="ECO:0000313" key="15">
    <source>
        <dbReference type="Proteomes" id="UP001175228"/>
    </source>
</evidence>
<feature type="compositionally biased region" description="Polar residues" evidence="12">
    <location>
        <begin position="492"/>
        <end position="506"/>
    </location>
</feature>
<gene>
    <name evidence="14" type="ORF">EDD18DRAFT_1333340</name>
</gene>
<reference evidence="14" key="1">
    <citation type="submission" date="2023-06" db="EMBL/GenBank/DDBJ databases">
        <authorList>
            <consortium name="Lawrence Berkeley National Laboratory"/>
            <person name="Ahrendt S."/>
            <person name="Sahu N."/>
            <person name="Indic B."/>
            <person name="Wong-Bajracharya J."/>
            <person name="Merenyi Z."/>
            <person name="Ke H.-M."/>
            <person name="Monk M."/>
            <person name="Kocsube S."/>
            <person name="Drula E."/>
            <person name="Lipzen A."/>
            <person name="Balint B."/>
            <person name="Henrissat B."/>
            <person name="Andreopoulos B."/>
            <person name="Martin F.M."/>
            <person name="Harder C.B."/>
            <person name="Rigling D."/>
            <person name="Ford K.L."/>
            <person name="Foster G.D."/>
            <person name="Pangilinan J."/>
            <person name="Papanicolaou A."/>
            <person name="Barry K."/>
            <person name="LaButti K."/>
            <person name="Viragh M."/>
            <person name="Koriabine M."/>
            <person name="Yan M."/>
            <person name="Riley R."/>
            <person name="Champramary S."/>
            <person name="Plett K.L."/>
            <person name="Tsai I.J."/>
            <person name="Slot J."/>
            <person name="Sipos G."/>
            <person name="Plett J."/>
            <person name="Nagy L.G."/>
            <person name="Grigoriev I.V."/>
        </authorList>
    </citation>
    <scope>NUCLEOTIDE SEQUENCE</scope>
    <source>
        <strain evidence="14">HWK02</strain>
    </source>
</reference>
<accession>A0AA39Q0C1</accession>
<evidence type="ECO:0000256" key="1">
    <source>
        <dbReference type="ARBA" id="ARBA00001973"/>
    </source>
</evidence>
<feature type="signal peptide" evidence="13">
    <location>
        <begin position="1"/>
        <end position="16"/>
    </location>
</feature>
<name>A0AA39Q0C1_9AGAR</name>
<evidence type="ECO:0000256" key="9">
    <source>
        <dbReference type="ARBA" id="ARBA00023157"/>
    </source>
</evidence>
<dbReference type="Proteomes" id="UP001175228">
    <property type="component" value="Unassembled WGS sequence"/>
</dbReference>
<evidence type="ECO:0008006" key="16">
    <source>
        <dbReference type="Google" id="ProtNLM"/>
    </source>
</evidence>
<evidence type="ECO:0000256" key="6">
    <source>
        <dbReference type="ARBA" id="ARBA00023002"/>
    </source>
</evidence>
<evidence type="ECO:0000256" key="5">
    <source>
        <dbReference type="ARBA" id="ARBA00022729"/>
    </source>
</evidence>
<dbReference type="EMBL" id="JAUEPU010000022">
    <property type="protein sequence ID" value="KAK0493907.1"/>
    <property type="molecule type" value="Genomic_DNA"/>
</dbReference>
<feature type="region of interest" description="Disordered" evidence="12">
    <location>
        <begin position="477"/>
        <end position="528"/>
    </location>
</feature>
<comment type="cofactor">
    <cofactor evidence="1">
        <name>Cu(2+)</name>
        <dbReference type="ChEBI" id="CHEBI:29036"/>
    </cofactor>
</comment>
<protein>
    <recommendedName>
        <fullName evidence="16">Lytic polysaccharide monooxygenase</fullName>
    </recommendedName>
</protein>
<evidence type="ECO:0000256" key="4">
    <source>
        <dbReference type="ARBA" id="ARBA00022723"/>
    </source>
</evidence>
<feature type="compositionally biased region" description="Basic and acidic residues" evidence="12">
    <location>
        <begin position="445"/>
        <end position="456"/>
    </location>
</feature>